<evidence type="ECO:0000256" key="3">
    <source>
        <dbReference type="ARBA" id="ARBA00022475"/>
    </source>
</evidence>
<dbReference type="GO" id="GO:0019350">
    <property type="term" value="P:teichoic acid biosynthetic process"/>
    <property type="evidence" value="ECO:0007669"/>
    <property type="project" value="UniProtKB-KW"/>
</dbReference>
<evidence type="ECO:0000256" key="6">
    <source>
        <dbReference type="ARBA" id="ARBA00023136"/>
    </source>
</evidence>
<dbReference type="RefSeq" id="WP_136721666.1">
    <property type="nucleotide sequence ID" value="NZ_SUMC01000001.1"/>
</dbReference>
<dbReference type="Proteomes" id="UP000305778">
    <property type="component" value="Unassembled WGS sequence"/>
</dbReference>
<evidence type="ECO:0000256" key="5">
    <source>
        <dbReference type="ARBA" id="ARBA00022944"/>
    </source>
</evidence>
<keyword evidence="5" id="KW-0777">Teichoic acid biosynthesis</keyword>
<reference evidence="8 9" key="1">
    <citation type="submission" date="2019-04" db="EMBL/GenBank/DDBJ databases">
        <title>Streptomyces oryziradicis sp. nov., a novel actinomycete isolated from rhizosphere soil of rice (Oryza sativa L.).</title>
        <authorList>
            <person name="Li C."/>
        </authorList>
    </citation>
    <scope>NUCLEOTIDE SEQUENCE [LARGE SCALE GENOMIC DNA]</scope>
    <source>
        <strain evidence="8 9">NEAU-C40</strain>
    </source>
</reference>
<dbReference type="Gene3D" id="3.40.50.12580">
    <property type="match status" value="1"/>
</dbReference>
<dbReference type="Gene3D" id="3.40.50.11820">
    <property type="match status" value="1"/>
</dbReference>
<dbReference type="SUPFAM" id="SSF53756">
    <property type="entry name" value="UDP-Glycosyltransferase/glycogen phosphorylase"/>
    <property type="match status" value="1"/>
</dbReference>
<organism evidence="8 9">
    <name type="scientific">Actinacidiphila oryziradicis</name>
    <dbReference type="NCBI Taxonomy" id="2571141"/>
    <lineage>
        <taxon>Bacteria</taxon>
        <taxon>Bacillati</taxon>
        <taxon>Actinomycetota</taxon>
        <taxon>Actinomycetes</taxon>
        <taxon>Kitasatosporales</taxon>
        <taxon>Streptomycetaceae</taxon>
        <taxon>Actinacidiphila</taxon>
    </lineage>
</organism>
<dbReference type="PANTHER" id="PTHR37316:SF3">
    <property type="entry name" value="TEICHOIC ACID GLYCEROL-PHOSPHATE TRANSFERASE"/>
    <property type="match status" value="1"/>
</dbReference>
<sequence>MTPRLTVVVPVYNVEHYLEECLDSVAGQTLPDLDVVMVDDGSTDSGPAIAQMFADRDPRFRLVRQPNGGLGHARNTGARHADPRTRYLAFLDSDDVLPPYAYEKLTALLDESGSDFATGNVYRLTTEGRSQAWQHQHMRRTVRGTHITRDLTLLADRVAWNKVFRRSFWDRHRLAFPEGVLYEDTPLTIPAHFLAEAVDVTHEHVYYWRIREGSITRRRTDVKGVRDRIAAVDSVSRFLADPARTQWTAHKRDYDRSVLTDDLLYFIGALPMAGTEYREVFMDRCRDFLTRVDPGLYPELPVDLRVKWHLIVKNRLDDLLTVLRHEERNNSGFSVTGPPLRKRAVLPRPDGTAIPLPAAATRLTRQDFPVRARVREAVWRDGKLVLSGYAYIRNLDVDHKGASRRTALLVSGHRRAMLLPVTTVRAPDATLNSRQEQHCYDWSGFEIAINPRRLRPGRWRLGILLATSGVVRKAALRPADSGSGASPAAYDLGNGMRAVPWFKSDRLHLSVEPVPRRLAGHRAGPEEGMVELTLAPRDGGPTDGQAAVALRVTHHPTGTVLDHPLEDGRTARLRLADLAAARPALGAGPKEIPAEDTETWETSLVLPDGTTARIALDASLSPGRYPLGTDPRLGGVRRELLVVTSPSGNLVLRDRTPQPVAGTVALEADGTLLVAGELPAEGGTLLVLRHSTHRAEAAFPVSRQGDRFTARLRPGALESLAGTVPLREGRWYLHLRAEGSPETPDAPMRIAPGAFPALPLTATAGGKTFTLDRRFHDRLFLEAAPTLPEADRGPYNQRLLREAHYPGHRERPLRDTVLYSAFDGRQYGDSPRAVHEELVRRVAPLEHLWVVRDGQAETPPTARPVILHSAQWYEALARSRHIVTNTHLPEWFVRRHGQTVVQTWHGTPLKRTGHDLAGTLCADLTHIARPPRYPGRQWSVLLSPNARSTPLLRQALGYDGPVAETGLPRTDLLHAPGLDREKRAAALRDRLAIPPARKVVLYAPTIRDDQAYDAEHYRLPVPLPLDLAEAEQALAADHVLLVRAHPLVADQVPTGTGSHFVRDVSAHPDTAELLLIADVLVTDYSSLAADFAGTGRPMLFLAPDLEHFRDTLRGFCLDFEAQAPGPLLHTTAELIGALRDLETVARHSADAYADFRTAFCHLDDGRAAARAADHILP</sequence>
<dbReference type="GO" id="GO:0005886">
    <property type="term" value="C:plasma membrane"/>
    <property type="evidence" value="ECO:0007669"/>
    <property type="project" value="UniProtKB-SubCell"/>
</dbReference>
<comment type="similarity">
    <text evidence="2">Belongs to the CDP-glycerol glycerophosphotransferase family.</text>
</comment>
<comment type="subcellular location">
    <subcellularLocation>
        <location evidence="1">Cell membrane</location>
        <topology evidence="1">Peripheral membrane protein</topology>
    </subcellularLocation>
</comment>
<keyword evidence="4 8" id="KW-0808">Transferase</keyword>
<proteinExistence type="inferred from homology"/>
<dbReference type="AlphaFoldDB" id="A0A4U0SZM4"/>
<accession>A0A4U0SZM4</accession>
<dbReference type="InterPro" id="IPR043148">
    <property type="entry name" value="TagF_C"/>
</dbReference>
<dbReference type="InterPro" id="IPR051612">
    <property type="entry name" value="Teichoic_Acid_Biosynth"/>
</dbReference>
<gene>
    <name evidence="8" type="ORF">FCI23_02145</name>
</gene>
<keyword evidence="3" id="KW-1003">Cell membrane</keyword>
<protein>
    <submittedName>
        <fullName evidence="8">Glycosyltransferase</fullName>
    </submittedName>
</protein>
<dbReference type="InterPro" id="IPR043149">
    <property type="entry name" value="TagF_N"/>
</dbReference>
<evidence type="ECO:0000256" key="4">
    <source>
        <dbReference type="ARBA" id="ARBA00022679"/>
    </source>
</evidence>
<dbReference type="Gene3D" id="3.90.550.10">
    <property type="entry name" value="Spore Coat Polysaccharide Biosynthesis Protein SpsA, Chain A"/>
    <property type="match status" value="1"/>
</dbReference>
<evidence type="ECO:0000313" key="9">
    <source>
        <dbReference type="Proteomes" id="UP000305778"/>
    </source>
</evidence>
<dbReference type="GO" id="GO:0047355">
    <property type="term" value="F:CDP-glycerol glycerophosphotransferase activity"/>
    <property type="evidence" value="ECO:0007669"/>
    <property type="project" value="InterPro"/>
</dbReference>
<evidence type="ECO:0000256" key="1">
    <source>
        <dbReference type="ARBA" id="ARBA00004202"/>
    </source>
</evidence>
<dbReference type="InterPro" id="IPR029044">
    <property type="entry name" value="Nucleotide-diphossugar_trans"/>
</dbReference>
<name>A0A4U0SZM4_9ACTN</name>
<comment type="caution">
    <text evidence="8">The sequence shown here is derived from an EMBL/GenBank/DDBJ whole genome shotgun (WGS) entry which is preliminary data.</text>
</comment>
<keyword evidence="6" id="KW-0472">Membrane</keyword>
<dbReference type="CDD" id="cd00761">
    <property type="entry name" value="Glyco_tranf_GTA_type"/>
    <property type="match status" value="1"/>
</dbReference>
<dbReference type="PANTHER" id="PTHR37316">
    <property type="entry name" value="TEICHOIC ACID GLYCEROL-PHOSPHATE PRIMASE"/>
    <property type="match status" value="1"/>
</dbReference>
<keyword evidence="9" id="KW-1185">Reference proteome</keyword>
<evidence type="ECO:0000256" key="2">
    <source>
        <dbReference type="ARBA" id="ARBA00010488"/>
    </source>
</evidence>
<evidence type="ECO:0000313" key="8">
    <source>
        <dbReference type="EMBL" id="TKA13507.1"/>
    </source>
</evidence>
<dbReference type="InterPro" id="IPR001173">
    <property type="entry name" value="Glyco_trans_2-like"/>
</dbReference>
<evidence type="ECO:0000259" key="7">
    <source>
        <dbReference type="Pfam" id="PF00535"/>
    </source>
</evidence>
<dbReference type="OrthoDB" id="3183633at2"/>
<dbReference type="InterPro" id="IPR007554">
    <property type="entry name" value="Glycerophosphate_synth"/>
</dbReference>
<dbReference type="EMBL" id="SUMC01000001">
    <property type="protein sequence ID" value="TKA13507.1"/>
    <property type="molecule type" value="Genomic_DNA"/>
</dbReference>
<dbReference type="SUPFAM" id="SSF53448">
    <property type="entry name" value="Nucleotide-diphospho-sugar transferases"/>
    <property type="match status" value="1"/>
</dbReference>
<feature type="domain" description="Glycosyltransferase 2-like" evidence="7">
    <location>
        <begin position="6"/>
        <end position="167"/>
    </location>
</feature>
<dbReference type="Pfam" id="PF04464">
    <property type="entry name" value="Glyphos_transf"/>
    <property type="match status" value="1"/>
</dbReference>
<dbReference type="Pfam" id="PF00535">
    <property type="entry name" value="Glycos_transf_2"/>
    <property type="match status" value="1"/>
</dbReference>